<organism evidence="1 2">
    <name type="scientific">Shimia haliotis</name>
    <dbReference type="NCBI Taxonomy" id="1280847"/>
    <lineage>
        <taxon>Bacteria</taxon>
        <taxon>Pseudomonadati</taxon>
        <taxon>Pseudomonadota</taxon>
        <taxon>Alphaproteobacteria</taxon>
        <taxon>Rhodobacterales</taxon>
        <taxon>Roseobacteraceae</taxon>
    </lineage>
</organism>
<gene>
    <name evidence="1" type="ORF">SAMN04488036_106214</name>
</gene>
<dbReference type="Proteomes" id="UP000198851">
    <property type="component" value="Unassembled WGS sequence"/>
</dbReference>
<dbReference type="Pfam" id="PF06299">
    <property type="entry name" value="DUF1045"/>
    <property type="match status" value="1"/>
</dbReference>
<accession>A0A1I4FQX3</accession>
<dbReference type="Gene3D" id="3.90.1140.10">
    <property type="entry name" value="Cyclic phosphodiesterase"/>
    <property type="match status" value="1"/>
</dbReference>
<dbReference type="RefSeq" id="WP_093324919.1">
    <property type="nucleotide sequence ID" value="NZ_FOSZ01000006.1"/>
</dbReference>
<dbReference type="OrthoDB" id="4954742at2"/>
<dbReference type="AlphaFoldDB" id="A0A1I4FQX3"/>
<dbReference type="PIRSF" id="PIRSF033328">
    <property type="entry name" value="Phest_Mll4975"/>
    <property type="match status" value="1"/>
</dbReference>
<name>A0A1I4FQX3_9RHOB</name>
<protein>
    <submittedName>
        <fullName evidence="1">Putative phosphonate metabolism protein</fullName>
    </submittedName>
</protein>
<proteinExistence type="predicted"/>
<reference evidence="2" key="1">
    <citation type="submission" date="2016-10" db="EMBL/GenBank/DDBJ databases">
        <authorList>
            <person name="Varghese N."/>
            <person name="Submissions S."/>
        </authorList>
    </citation>
    <scope>NUCLEOTIDE SEQUENCE [LARGE SCALE GENOMIC DNA]</scope>
    <source>
        <strain evidence="2">DSM 28453</strain>
    </source>
</reference>
<dbReference type="EMBL" id="FOSZ01000006">
    <property type="protein sequence ID" value="SFL19953.1"/>
    <property type="molecule type" value="Genomic_DNA"/>
</dbReference>
<sequence length="227" mass="24496">MQFRRYGIYYTPRPGPLAEFGAAWLGWDLATGKTVAHPSIEGLPCAVSDITATPRKYGLHGTIKPPFFLADGTNATGLSEAFATLCTTLAPITLDALALSRIGSFVALTIDGDQSPLADLAGKAVRDLDAFRAPASEAELARRRKSNLTTRQDALLAQWGYPYVMEEFRFHITLSGRLGKRAEAVIAALAPHVTPLLPKPFVVDSLTLVGEDEAGVFHEIHRHTLSG</sequence>
<dbReference type="STRING" id="1280847.SAMN04488036_106214"/>
<dbReference type="InterPro" id="IPR009389">
    <property type="entry name" value="DUF1045"/>
</dbReference>
<keyword evidence="2" id="KW-1185">Reference proteome</keyword>
<evidence type="ECO:0000313" key="1">
    <source>
        <dbReference type="EMBL" id="SFL19953.1"/>
    </source>
</evidence>
<evidence type="ECO:0000313" key="2">
    <source>
        <dbReference type="Proteomes" id="UP000198851"/>
    </source>
</evidence>